<evidence type="ECO:0000259" key="1">
    <source>
        <dbReference type="Pfam" id="PF23728"/>
    </source>
</evidence>
<name>A0A2T4T0T1_STAGA</name>
<protein>
    <recommendedName>
        <fullName evidence="1">Tubby C-terminal domain-containing protein</fullName>
    </recommendedName>
</protein>
<dbReference type="AlphaFoldDB" id="A0A2T4T0T1"/>
<dbReference type="InterPro" id="IPR056944">
    <property type="entry name" value="Tubby_C-like"/>
</dbReference>
<feature type="domain" description="Tubby C-terminal" evidence="1">
    <location>
        <begin position="4"/>
        <end position="171"/>
    </location>
</feature>
<dbReference type="Proteomes" id="UP000283576">
    <property type="component" value="Unassembled WGS sequence"/>
</dbReference>
<dbReference type="RefSeq" id="WP_107527319.1">
    <property type="nucleotide sequence ID" value="NZ_JAIBNU010000003.1"/>
</dbReference>
<evidence type="ECO:0000313" key="2">
    <source>
        <dbReference type="EMBL" id="RIL43820.1"/>
    </source>
</evidence>
<dbReference type="Pfam" id="PF23728">
    <property type="entry name" value="Tubby_C_like"/>
    <property type="match status" value="1"/>
</dbReference>
<evidence type="ECO:0000313" key="3">
    <source>
        <dbReference type="Proteomes" id="UP000283576"/>
    </source>
</evidence>
<comment type="caution">
    <text evidence="2">The sequence shown here is derived from an EMBL/GenBank/DDBJ whole genome shotgun (WGS) entry which is preliminary data.</text>
</comment>
<dbReference type="EMBL" id="QXRZ01000002">
    <property type="protein sequence ID" value="RIL43820.1"/>
    <property type="molecule type" value="Genomic_DNA"/>
</dbReference>
<gene>
    <name evidence="2" type="ORF">BUZ01_04120</name>
</gene>
<sequence length="181" mass="21129">MKHYHFKENFFSASKSAIEVFNERDEAVFSLRLFYKSTSQEAFALFGHQKHNYEITDGQDTYRVIQEKTISGTIKTPFKTVWQVEKNGDVIGVFRTKFGMKPTMLFEGAKGDVLKFQSGFISRSVRVTEGNNEIMQTKSERFKIASQHDIDIASETYHPAMLILLFQAFYEYQEYQRKQSN</sequence>
<organism evidence="2 3">
    <name type="scientific">Staphylococcus gallinarum</name>
    <dbReference type="NCBI Taxonomy" id="1293"/>
    <lineage>
        <taxon>Bacteria</taxon>
        <taxon>Bacillati</taxon>
        <taxon>Bacillota</taxon>
        <taxon>Bacilli</taxon>
        <taxon>Bacillales</taxon>
        <taxon>Staphylococcaceae</taxon>
        <taxon>Staphylococcus</taxon>
    </lineage>
</organism>
<proteinExistence type="predicted"/>
<reference evidence="2 3" key="1">
    <citation type="journal article" date="2016" name="Front. Microbiol.">
        <title>Comprehensive Phylogenetic Analysis of Bovine Non-aureus Staphylococci Species Based on Whole-Genome Sequencing.</title>
        <authorList>
            <person name="Naushad S."/>
            <person name="Barkema H.W."/>
            <person name="Luby C."/>
            <person name="Condas L.A."/>
            <person name="Nobrega D.B."/>
            <person name="Carson D.A."/>
            <person name="De Buck J."/>
        </authorList>
    </citation>
    <scope>NUCLEOTIDE SEQUENCE [LARGE SCALE GENOMIC DNA]</scope>
    <source>
        <strain evidence="2 3">SNUC 1388</strain>
    </source>
</reference>
<accession>A0A2T4T0T1</accession>